<name>A0ABR0MPM8_GOSAR</name>
<keyword evidence="3" id="KW-1185">Reference proteome</keyword>
<dbReference type="Pfam" id="PF00078">
    <property type="entry name" value="RVT_1"/>
    <property type="match status" value="1"/>
</dbReference>
<dbReference type="PANTHER" id="PTHR31635:SF196">
    <property type="entry name" value="REVERSE TRANSCRIPTASE DOMAIN-CONTAINING PROTEIN-RELATED"/>
    <property type="match status" value="1"/>
</dbReference>
<accession>A0ABR0MPM8</accession>
<evidence type="ECO:0000313" key="2">
    <source>
        <dbReference type="EMBL" id="KAK5775934.1"/>
    </source>
</evidence>
<dbReference type="SUPFAM" id="SSF56672">
    <property type="entry name" value="DNA/RNA polymerases"/>
    <property type="match status" value="1"/>
</dbReference>
<organism evidence="2 3">
    <name type="scientific">Gossypium arboreum</name>
    <name type="common">Tree cotton</name>
    <name type="synonym">Gossypium nanking</name>
    <dbReference type="NCBI Taxonomy" id="29729"/>
    <lineage>
        <taxon>Eukaryota</taxon>
        <taxon>Viridiplantae</taxon>
        <taxon>Streptophyta</taxon>
        <taxon>Embryophyta</taxon>
        <taxon>Tracheophyta</taxon>
        <taxon>Spermatophyta</taxon>
        <taxon>Magnoliopsida</taxon>
        <taxon>eudicotyledons</taxon>
        <taxon>Gunneridae</taxon>
        <taxon>Pentapetalae</taxon>
        <taxon>rosids</taxon>
        <taxon>malvids</taxon>
        <taxon>Malvales</taxon>
        <taxon>Malvaceae</taxon>
        <taxon>Malvoideae</taxon>
        <taxon>Gossypium</taxon>
    </lineage>
</organism>
<dbReference type="InterPro" id="IPR000477">
    <property type="entry name" value="RT_dom"/>
</dbReference>
<reference evidence="2 3" key="1">
    <citation type="submission" date="2023-03" db="EMBL/GenBank/DDBJ databases">
        <title>WGS of Gossypium arboreum.</title>
        <authorList>
            <person name="Yu D."/>
        </authorList>
    </citation>
    <scope>NUCLEOTIDE SEQUENCE [LARGE SCALE GENOMIC DNA]</scope>
    <source>
        <tissue evidence="2">Leaf</tissue>
    </source>
</reference>
<proteinExistence type="predicted"/>
<sequence length="223" mass="25795">MKIIANRFKVVFPKLIAPEQTGFLAGRNITDNIVIAQEVIHFVMSKQKNRRWMAIKIDLEKTYDRVRWDFIDSSLQAVDIPNFLLNVIMSAISSSTMQVFWNGVPTPKFRPARGVRQGCYLSPYLFILCMEWLSHNIRAAIGVGNWTPIRLARNGPPLSHLFFTNDLILFGHTEEHQAQIIKNILNDFCSYSGHRINMRKTNIFFSKGVDSNLRRRISNFFGF</sequence>
<feature type="domain" description="Reverse transcriptase" evidence="1">
    <location>
        <begin position="1"/>
        <end position="223"/>
    </location>
</feature>
<evidence type="ECO:0000313" key="3">
    <source>
        <dbReference type="Proteomes" id="UP001358586"/>
    </source>
</evidence>
<dbReference type="CDD" id="cd01650">
    <property type="entry name" value="RT_nLTR_like"/>
    <property type="match status" value="1"/>
</dbReference>
<dbReference type="InterPro" id="IPR043502">
    <property type="entry name" value="DNA/RNA_pol_sf"/>
</dbReference>
<comment type="caution">
    <text evidence="2">The sequence shown here is derived from an EMBL/GenBank/DDBJ whole genome shotgun (WGS) entry which is preliminary data.</text>
</comment>
<dbReference type="Proteomes" id="UP001358586">
    <property type="component" value="Chromosome 12"/>
</dbReference>
<protein>
    <recommendedName>
        <fullName evidence="1">Reverse transcriptase domain-containing protein</fullName>
    </recommendedName>
</protein>
<gene>
    <name evidence="2" type="ORF">PVK06_043890</name>
</gene>
<dbReference type="PROSITE" id="PS50878">
    <property type="entry name" value="RT_POL"/>
    <property type="match status" value="1"/>
</dbReference>
<dbReference type="EMBL" id="JARKNE010000012">
    <property type="protein sequence ID" value="KAK5775934.1"/>
    <property type="molecule type" value="Genomic_DNA"/>
</dbReference>
<dbReference type="PANTHER" id="PTHR31635">
    <property type="entry name" value="REVERSE TRANSCRIPTASE DOMAIN-CONTAINING PROTEIN-RELATED"/>
    <property type="match status" value="1"/>
</dbReference>
<evidence type="ECO:0000259" key="1">
    <source>
        <dbReference type="PROSITE" id="PS50878"/>
    </source>
</evidence>